<dbReference type="AlphaFoldDB" id="A0A9P7Z6W8"/>
<dbReference type="EMBL" id="MU253795">
    <property type="protein sequence ID" value="KAG9246713.1"/>
    <property type="molecule type" value="Genomic_DNA"/>
</dbReference>
<accession>A0A9P7Z6W8</accession>
<comment type="caution">
    <text evidence="1">The sequence shown here is derived from an EMBL/GenBank/DDBJ whole genome shotgun (WGS) entry which is preliminary data.</text>
</comment>
<evidence type="ECO:0000313" key="1">
    <source>
        <dbReference type="EMBL" id="KAG9246713.1"/>
    </source>
</evidence>
<sequence>MVACLDAYNFIPHLVATPICWRFMVIFAVLYGNAFDRALTAYECFIRFAEHGTKANEAEGQLCDLEILKNIRCRARERKKRRLKAMFLAMEVAMRTTRKPFVQTMISLKVIKRRKTTRPMTTTWLFFWLESELTRMEIQSAKSKWQGTTSSLPSVDFDFARPS</sequence>
<gene>
    <name evidence="1" type="ORF">BJ878DRAFT_263337</name>
</gene>
<evidence type="ECO:0000313" key="2">
    <source>
        <dbReference type="Proteomes" id="UP000887226"/>
    </source>
</evidence>
<proteinExistence type="predicted"/>
<reference evidence="1" key="1">
    <citation type="journal article" date="2021" name="IMA Fungus">
        <title>Genomic characterization of three marine fungi, including Emericellopsis atlantica sp. nov. with signatures of a generalist lifestyle and marine biomass degradation.</title>
        <authorList>
            <person name="Hagestad O.C."/>
            <person name="Hou L."/>
            <person name="Andersen J.H."/>
            <person name="Hansen E.H."/>
            <person name="Altermark B."/>
            <person name="Li C."/>
            <person name="Kuhnert E."/>
            <person name="Cox R.J."/>
            <person name="Crous P.W."/>
            <person name="Spatafora J.W."/>
            <person name="Lail K."/>
            <person name="Amirebrahimi M."/>
            <person name="Lipzen A."/>
            <person name="Pangilinan J."/>
            <person name="Andreopoulos W."/>
            <person name="Hayes R.D."/>
            <person name="Ng V."/>
            <person name="Grigoriev I.V."/>
            <person name="Jackson S.A."/>
            <person name="Sutton T.D.S."/>
            <person name="Dobson A.D.W."/>
            <person name="Rama T."/>
        </authorList>
    </citation>
    <scope>NUCLEOTIDE SEQUENCE</scope>
    <source>
        <strain evidence="1">TRa3180A</strain>
    </source>
</reference>
<name>A0A9P7Z6W8_9HELO</name>
<protein>
    <submittedName>
        <fullName evidence="1">Uncharacterized protein</fullName>
    </submittedName>
</protein>
<organism evidence="1 2">
    <name type="scientific">Calycina marina</name>
    <dbReference type="NCBI Taxonomy" id="1763456"/>
    <lineage>
        <taxon>Eukaryota</taxon>
        <taxon>Fungi</taxon>
        <taxon>Dikarya</taxon>
        <taxon>Ascomycota</taxon>
        <taxon>Pezizomycotina</taxon>
        <taxon>Leotiomycetes</taxon>
        <taxon>Helotiales</taxon>
        <taxon>Pezizellaceae</taxon>
        <taxon>Calycina</taxon>
    </lineage>
</organism>
<keyword evidence="2" id="KW-1185">Reference proteome</keyword>
<dbReference type="Proteomes" id="UP000887226">
    <property type="component" value="Unassembled WGS sequence"/>
</dbReference>